<sequence length="38" mass="4451">EKKPQFFLRSKRGEMCSPFKAVGRSIAEGKDITFLWFD</sequence>
<reference evidence="1 2" key="1">
    <citation type="journal article" date="2019" name="Sci. Rep.">
        <title>Orb-weaving spider Araneus ventricosus genome elucidates the spidroin gene catalogue.</title>
        <authorList>
            <person name="Kono N."/>
            <person name="Nakamura H."/>
            <person name="Ohtoshi R."/>
            <person name="Moran D.A.P."/>
            <person name="Shinohara A."/>
            <person name="Yoshida Y."/>
            <person name="Fujiwara M."/>
            <person name="Mori M."/>
            <person name="Tomita M."/>
            <person name="Arakawa K."/>
        </authorList>
    </citation>
    <scope>NUCLEOTIDE SEQUENCE [LARGE SCALE GENOMIC DNA]</scope>
</reference>
<evidence type="ECO:0000313" key="2">
    <source>
        <dbReference type="Proteomes" id="UP000499080"/>
    </source>
</evidence>
<organism evidence="1 2">
    <name type="scientific">Araneus ventricosus</name>
    <name type="common">Orbweaver spider</name>
    <name type="synonym">Epeira ventricosa</name>
    <dbReference type="NCBI Taxonomy" id="182803"/>
    <lineage>
        <taxon>Eukaryota</taxon>
        <taxon>Metazoa</taxon>
        <taxon>Ecdysozoa</taxon>
        <taxon>Arthropoda</taxon>
        <taxon>Chelicerata</taxon>
        <taxon>Arachnida</taxon>
        <taxon>Araneae</taxon>
        <taxon>Araneomorphae</taxon>
        <taxon>Entelegynae</taxon>
        <taxon>Araneoidea</taxon>
        <taxon>Araneidae</taxon>
        <taxon>Araneus</taxon>
    </lineage>
</organism>
<feature type="non-terminal residue" evidence="1">
    <location>
        <position position="1"/>
    </location>
</feature>
<accession>A0A4Y2R4D8</accession>
<comment type="caution">
    <text evidence="1">The sequence shown here is derived from an EMBL/GenBank/DDBJ whole genome shotgun (WGS) entry which is preliminary data.</text>
</comment>
<dbReference type="EMBL" id="BGPR01015753">
    <property type="protein sequence ID" value="GBN70473.1"/>
    <property type="molecule type" value="Genomic_DNA"/>
</dbReference>
<dbReference type="AlphaFoldDB" id="A0A4Y2R4D8"/>
<dbReference type="Proteomes" id="UP000499080">
    <property type="component" value="Unassembled WGS sequence"/>
</dbReference>
<proteinExistence type="predicted"/>
<name>A0A4Y2R4D8_ARAVE</name>
<protein>
    <submittedName>
        <fullName evidence="1">Uncharacterized protein</fullName>
    </submittedName>
</protein>
<gene>
    <name evidence="1" type="ORF">AVEN_95102_1</name>
</gene>
<evidence type="ECO:0000313" key="1">
    <source>
        <dbReference type="EMBL" id="GBN70473.1"/>
    </source>
</evidence>
<keyword evidence="2" id="KW-1185">Reference proteome</keyword>